<feature type="compositionally biased region" description="Basic and acidic residues" evidence="1">
    <location>
        <begin position="511"/>
        <end position="527"/>
    </location>
</feature>
<evidence type="ECO:0000313" key="2">
    <source>
        <dbReference type="EMBL" id="KAJ8876619.1"/>
    </source>
</evidence>
<gene>
    <name evidence="2" type="ORF">PR048_021064</name>
</gene>
<accession>A0ABQ9GX67</accession>
<dbReference type="Proteomes" id="UP001159363">
    <property type="component" value="Chromosome 7"/>
</dbReference>
<keyword evidence="3" id="KW-1185">Reference proteome</keyword>
<sequence>MTTSTPHYCFHDVNQFPTSGRVMRIVPQSKACWSLGKCEYQFRIERQLPCKKGEWEVTNHPPLQFATLATTEDIRLGSGGYGARRALLDDRRVNRINNINQRGGIRVNHSYLGRRPSLLRCRKLGSESLRHERPLDVANPPTTTLPPPPPTITTLLTFSGKTLNHPEKLRIQLSRSQASRQPPAKTSNNLGLRRHTRRLRTSPRPATTQVTHYSGLRTTFMKVSNVTLRVYMTPRGPRTTRSLAVPCGLLRSRIQDGGDDYAVQRGGDEWPAEDSRLQHHLEAAVGTVHGRLKKIIIVLFLSRSLTPCGPPRRPEITSLSEFNGDVYTTLVPSPPPRYHNSIIFSTTIDWTILYLIWGRGGRVFRLLASHQGKPGSIPGRVTPGFLQVGIVPNDTAGRRVFSGISRFPRRCITELLHAHLISPSSALNISLLRVAQISQLNHIITMSGQPASPPPTDTCSPVKRELSSRVNKRVARTPSAAAWSAGRTVRLLGVSQSLAQGKPMKVIEVSAEQRRNERAGETGDSRENPPTNGHRPARFPHAKIRSDPTGD</sequence>
<name>A0ABQ9GX67_9NEOP</name>
<feature type="compositionally biased region" description="Polar residues" evidence="1">
    <location>
        <begin position="174"/>
        <end position="190"/>
    </location>
</feature>
<feature type="region of interest" description="Disordered" evidence="1">
    <location>
        <begin position="174"/>
        <end position="195"/>
    </location>
</feature>
<reference evidence="2 3" key="1">
    <citation type="submission" date="2023-02" db="EMBL/GenBank/DDBJ databases">
        <title>LHISI_Scaffold_Assembly.</title>
        <authorList>
            <person name="Stuart O.P."/>
            <person name="Cleave R."/>
            <person name="Magrath M.J.L."/>
            <person name="Mikheyev A.S."/>
        </authorList>
    </citation>
    <scope>NUCLEOTIDE SEQUENCE [LARGE SCALE GENOMIC DNA]</scope>
    <source>
        <strain evidence="2">Daus_M_001</strain>
        <tissue evidence="2">Leg muscle</tissue>
    </source>
</reference>
<feature type="region of interest" description="Disordered" evidence="1">
    <location>
        <begin position="502"/>
        <end position="551"/>
    </location>
</feature>
<comment type="caution">
    <text evidence="2">The sequence shown here is derived from an EMBL/GenBank/DDBJ whole genome shotgun (WGS) entry which is preliminary data.</text>
</comment>
<organism evidence="2 3">
    <name type="scientific">Dryococelus australis</name>
    <dbReference type="NCBI Taxonomy" id="614101"/>
    <lineage>
        <taxon>Eukaryota</taxon>
        <taxon>Metazoa</taxon>
        <taxon>Ecdysozoa</taxon>
        <taxon>Arthropoda</taxon>
        <taxon>Hexapoda</taxon>
        <taxon>Insecta</taxon>
        <taxon>Pterygota</taxon>
        <taxon>Neoptera</taxon>
        <taxon>Polyneoptera</taxon>
        <taxon>Phasmatodea</taxon>
        <taxon>Verophasmatodea</taxon>
        <taxon>Anareolatae</taxon>
        <taxon>Phasmatidae</taxon>
        <taxon>Eurycanthinae</taxon>
        <taxon>Dryococelus</taxon>
    </lineage>
</organism>
<dbReference type="EMBL" id="JARBHB010000008">
    <property type="protein sequence ID" value="KAJ8876619.1"/>
    <property type="molecule type" value="Genomic_DNA"/>
</dbReference>
<evidence type="ECO:0000256" key="1">
    <source>
        <dbReference type="SAM" id="MobiDB-lite"/>
    </source>
</evidence>
<proteinExistence type="predicted"/>
<evidence type="ECO:0000313" key="3">
    <source>
        <dbReference type="Proteomes" id="UP001159363"/>
    </source>
</evidence>
<protein>
    <submittedName>
        <fullName evidence="2">Uncharacterized protein</fullName>
    </submittedName>
</protein>